<dbReference type="Pfam" id="PF01641">
    <property type="entry name" value="SelR"/>
    <property type="match status" value="1"/>
</dbReference>
<feature type="domain" description="MsrB" evidence="10">
    <location>
        <begin position="14"/>
        <end position="135"/>
    </location>
</feature>
<dbReference type="InterPro" id="IPR028427">
    <property type="entry name" value="Met_Sox_Rdtase_MsrB"/>
</dbReference>
<keyword evidence="5" id="KW-0479">Metal-binding</keyword>
<evidence type="ECO:0000256" key="5">
    <source>
        <dbReference type="ARBA" id="ARBA00022723"/>
    </source>
</evidence>
<name>A0A432ZTN6_9GAMM</name>
<evidence type="ECO:0000256" key="7">
    <source>
        <dbReference type="ARBA" id="ARBA00023002"/>
    </source>
</evidence>
<comment type="cofactor">
    <cofactor evidence="1">
        <name>Zn(2+)</name>
        <dbReference type="ChEBI" id="CHEBI:29105"/>
    </cofactor>
</comment>
<dbReference type="GO" id="GO:0046872">
    <property type="term" value="F:metal ion binding"/>
    <property type="evidence" value="ECO:0007669"/>
    <property type="project" value="UniProtKB-KW"/>
</dbReference>
<comment type="caution">
    <text evidence="11">The sequence shown here is derived from an EMBL/GenBank/DDBJ whole genome shotgun (WGS) entry which is preliminary data.</text>
</comment>
<dbReference type="GO" id="GO:0006979">
    <property type="term" value="P:response to oxidative stress"/>
    <property type="evidence" value="ECO:0007669"/>
    <property type="project" value="InterPro"/>
</dbReference>
<dbReference type="RefSeq" id="WP_126840624.1">
    <property type="nucleotide sequence ID" value="NZ_PIQH01000001.1"/>
</dbReference>
<dbReference type="EMBL" id="PIQH01000001">
    <property type="protein sequence ID" value="RUO81280.1"/>
    <property type="molecule type" value="Genomic_DNA"/>
</dbReference>
<dbReference type="PANTHER" id="PTHR10173:SF52">
    <property type="entry name" value="METHIONINE-R-SULFOXIDE REDUCTASE B1"/>
    <property type="match status" value="1"/>
</dbReference>
<dbReference type="Proteomes" id="UP000287996">
    <property type="component" value="Unassembled WGS sequence"/>
</dbReference>
<sequence>MSEDKSLNYEKMSDEEWRKRLSETEYQILREKGTERPFSGKYLSLDKDGIYRCAGCGQALFDSDQQFEAHCGWPSFDKAIDGAVEYVRDISHGMIRTEIICSRCKGHLGHVFEDGPTATGQRYCVNSIALKHESD</sequence>
<dbReference type="GO" id="GO:0005737">
    <property type="term" value="C:cytoplasm"/>
    <property type="evidence" value="ECO:0007669"/>
    <property type="project" value="TreeGrafter"/>
</dbReference>
<comment type="catalytic activity">
    <reaction evidence="8">
        <text>L-methionyl-[protein] + [thioredoxin]-disulfide + H2O = L-methionyl-(R)-S-oxide-[protein] + [thioredoxin]-dithiol</text>
        <dbReference type="Rhea" id="RHEA:24164"/>
        <dbReference type="Rhea" id="RHEA-COMP:10698"/>
        <dbReference type="Rhea" id="RHEA-COMP:10700"/>
        <dbReference type="Rhea" id="RHEA-COMP:12313"/>
        <dbReference type="Rhea" id="RHEA-COMP:12314"/>
        <dbReference type="ChEBI" id="CHEBI:15377"/>
        <dbReference type="ChEBI" id="CHEBI:16044"/>
        <dbReference type="ChEBI" id="CHEBI:29950"/>
        <dbReference type="ChEBI" id="CHEBI:45764"/>
        <dbReference type="ChEBI" id="CHEBI:50058"/>
        <dbReference type="EC" id="1.8.4.12"/>
    </reaction>
</comment>
<evidence type="ECO:0000256" key="1">
    <source>
        <dbReference type="ARBA" id="ARBA00001947"/>
    </source>
</evidence>
<accession>A0A432ZTN6</accession>
<dbReference type="EC" id="1.8.4.12" evidence="3"/>
<organism evidence="11 12">
    <name type="scientific">Idiomarina tyrosinivorans</name>
    <dbReference type="NCBI Taxonomy" id="1445662"/>
    <lineage>
        <taxon>Bacteria</taxon>
        <taxon>Pseudomonadati</taxon>
        <taxon>Pseudomonadota</taxon>
        <taxon>Gammaproteobacteria</taxon>
        <taxon>Alteromonadales</taxon>
        <taxon>Idiomarinaceae</taxon>
        <taxon>Idiomarina</taxon>
    </lineage>
</organism>
<dbReference type="AlphaFoldDB" id="A0A432ZTN6"/>
<proteinExistence type="inferred from homology"/>
<evidence type="ECO:0000256" key="4">
    <source>
        <dbReference type="ARBA" id="ARBA00021130"/>
    </source>
</evidence>
<evidence type="ECO:0000256" key="8">
    <source>
        <dbReference type="ARBA" id="ARBA00048488"/>
    </source>
</evidence>
<dbReference type="OrthoDB" id="4174719at2"/>
<dbReference type="GO" id="GO:0033743">
    <property type="term" value="F:peptide-methionine (R)-S-oxide reductase activity"/>
    <property type="evidence" value="ECO:0007669"/>
    <property type="project" value="UniProtKB-EC"/>
</dbReference>
<comment type="similarity">
    <text evidence="2">Belongs to the MsrB Met sulfoxide reductase family.</text>
</comment>
<reference evidence="11 12" key="1">
    <citation type="journal article" date="2011" name="Front. Microbiol.">
        <title>Genomic signatures of strain selection and enhancement in Bacillus atrophaeus var. globigii, a historical biowarfare simulant.</title>
        <authorList>
            <person name="Gibbons H.S."/>
            <person name="Broomall S.M."/>
            <person name="McNew L.A."/>
            <person name="Daligault H."/>
            <person name="Chapman C."/>
            <person name="Bruce D."/>
            <person name="Karavis M."/>
            <person name="Krepps M."/>
            <person name="McGregor P.A."/>
            <person name="Hong C."/>
            <person name="Park K.H."/>
            <person name="Akmal A."/>
            <person name="Feldman A."/>
            <person name="Lin J.S."/>
            <person name="Chang W.E."/>
            <person name="Higgs B.W."/>
            <person name="Demirev P."/>
            <person name="Lindquist J."/>
            <person name="Liem A."/>
            <person name="Fochler E."/>
            <person name="Read T.D."/>
            <person name="Tapia R."/>
            <person name="Johnson S."/>
            <person name="Bishop-Lilly K.A."/>
            <person name="Detter C."/>
            <person name="Han C."/>
            <person name="Sozhamannan S."/>
            <person name="Rosenzweig C.N."/>
            <person name="Skowronski E.W."/>
        </authorList>
    </citation>
    <scope>NUCLEOTIDE SEQUENCE [LARGE SCALE GENOMIC DNA]</scope>
    <source>
        <strain evidence="11 12">CC-PW-9</strain>
    </source>
</reference>
<gene>
    <name evidence="11" type="primary">msrB</name>
    <name evidence="11" type="ORF">CWI84_00520</name>
</gene>
<dbReference type="GO" id="GO:0030091">
    <property type="term" value="P:protein repair"/>
    <property type="evidence" value="ECO:0007669"/>
    <property type="project" value="InterPro"/>
</dbReference>
<evidence type="ECO:0000313" key="12">
    <source>
        <dbReference type="Proteomes" id="UP000287996"/>
    </source>
</evidence>
<keyword evidence="6" id="KW-0862">Zinc</keyword>
<evidence type="ECO:0000256" key="3">
    <source>
        <dbReference type="ARBA" id="ARBA00012499"/>
    </source>
</evidence>
<protein>
    <recommendedName>
        <fullName evidence="4">Peptide methionine sulfoxide reductase MsrB</fullName>
        <ecNumber evidence="3">1.8.4.12</ecNumber>
    </recommendedName>
    <alternativeName>
        <fullName evidence="9">Peptide-methionine (R)-S-oxide reductase</fullName>
    </alternativeName>
</protein>
<dbReference type="SUPFAM" id="SSF51316">
    <property type="entry name" value="Mss4-like"/>
    <property type="match status" value="1"/>
</dbReference>
<evidence type="ECO:0000256" key="9">
    <source>
        <dbReference type="ARBA" id="ARBA00075819"/>
    </source>
</evidence>
<dbReference type="PANTHER" id="PTHR10173">
    <property type="entry name" value="METHIONINE SULFOXIDE REDUCTASE"/>
    <property type="match status" value="1"/>
</dbReference>
<dbReference type="Gene3D" id="2.170.150.20">
    <property type="entry name" value="Peptide methionine sulfoxide reductase"/>
    <property type="match status" value="1"/>
</dbReference>
<dbReference type="NCBIfam" id="TIGR00357">
    <property type="entry name" value="peptide-methionine (R)-S-oxide reductase MsrB"/>
    <property type="match status" value="1"/>
</dbReference>
<evidence type="ECO:0000256" key="2">
    <source>
        <dbReference type="ARBA" id="ARBA00007174"/>
    </source>
</evidence>
<keyword evidence="7" id="KW-0560">Oxidoreductase</keyword>
<evidence type="ECO:0000313" key="11">
    <source>
        <dbReference type="EMBL" id="RUO81280.1"/>
    </source>
</evidence>
<dbReference type="InterPro" id="IPR002579">
    <property type="entry name" value="Met_Sox_Rdtase_MsrB_dom"/>
</dbReference>
<dbReference type="InterPro" id="IPR011057">
    <property type="entry name" value="Mss4-like_sf"/>
</dbReference>
<keyword evidence="12" id="KW-1185">Reference proteome</keyword>
<evidence type="ECO:0000259" key="10">
    <source>
        <dbReference type="PROSITE" id="PS51790"/>
    </source>
</evidence>
<dbReference type="PROSITE" id="PS51790">
    <property type="entry name" value="MSRB"/>
    <property type="match status" value="1"/>
</dbReference>
<evidence type="ECO:0000256" key="6">
    <source>
        <dbReference type="ARBA" id="ARBA00022833"/>
    </source>
</evidence>
<dbReference type="FunFam" id="2.170.150.20:FF:000001">
    <property type="entry name" value="Peptide methionine sulfoxide reductase MsrB"/>
    <property type="match status" value="1"/>
</dbReference>